<dbReference type="RefSeq" id="WP_003501540.1">
    <property type="nucleotide sequence ID" value="NZ_GL834311.1"/>
</dbReference>
<feature type="non-terminal residue" evidence="1">
    <location>
        <position position="1"/>
    </location>
</feature>
<evidence type="ECO:0000313" key="1">
    <source>
        <dbReference type="EMBL" id="EGA93311.1"/>
    </source>
</evidence>
<comment type="caution">
    <text evidence="1">The sequence shown here is derived from an EMBL/GenBank/DDBJ whole genome shotgun (WGS) entry which is preliminary data.</text>
</comment>
<accession>E7GPD0</accession>
<dbReference type="AlphaFoldDB" id="E7GPD0"/>
<organism evidence="1 2">
    <name type="scientific">Clostridium symbiosum (strain WAL-14163)</name>
    <dbReference type="NCBI Taxonomy" id="742740"/>
    <lineage>
        <taxon>Bacteria</taxon>
        <taxon>Bacillati</taxon>
        <taxon>Bacillota</taxon>
        <taxon>Clostridia</taxon>
        <taxon>Lachnospirales</taxon>
        <taxon>Lachnospiraceae</taxon>
        <taxon>Otoolea</taxon>
    </lineage>
</organism>
<keyword evidence="2" id="KW-1185">Reference proteome</keyword>
<proteinExistence type="predicted"/>
<sequence length="86" mass="9605">GIFRDGFTIATLNGSDGFAVLPEIVFKEKLPVLFDERLEEREAVGSKLLVFRGVGTIKGPLPEWNIFADKVQEPADSFVLFLNYSE</sequence>
<protein>
    <submittedName>
        <fullName evidence="1">Uncharacterized protein</fullName>
    </submittedName>
</protein>
<dbReference type="HOGENOM" id="CLU_2488529_0_0_9"/>
<evidence type="ECO:0000313" key="2">
    <source>
        <dbReference type="Proteomes" id="UP000002970"/>
    </source>
</evidence>
<gene>
    <name evidence="1" type="ORF">HMPREF9474_02775</name>
</gene>
<name>E7GPD0_CLOS6</name>
<dbReference type="Proteomes" id="UP000002970">
    <property type="component" value="Unassembled WGS sequence"/>
</dbReference>
<dbReference type="EMBL" id="ADLQ01000065">
    <property type="protein sequence ID" value="EGA93311.1"/>
    <property type="molecule type" value="Genomic_DNA"/>
</dbReference>
<reference evidence="1 2" key="1">
    <citation type="submission" date="2010-12" db="EMBL/GenBank/DDBJ databases">
        <title>The Genome Sequence of Clostridium symbiosum strain WAL-14163.</title>
        <authorList>
            <person name="Earl A."/>
            <person name="Ward D."/>
            <person name="Feldgarden M."/>
            <person name="Gevers D."/>
            <person name="Finegold S.M."/>
            <person name="Summanen P.H."/>
            <person name="Molitoris D.R."/>
            <person name="Vaisanen M.L."/>
            <person name="Daigneault M."/>
            <person name="Young S.K."/>
            <person name="Zeng Q."/>
            <person name="Gargeya S."/>
            <person name="Fitzgerald M."/>
            <person name="Haas B."/>
            <person name="Abouelleil A."/>
            <person name="Alvarado L."/>
            <person name="Arachchi H.M."/>
            <person name="Berlin A."/>
            <person name="Brown A."/>
            <person name="Chapman S.B."/>
            <person name="Chen Z."/>
            <person name="Dunbar C."/>
            <person name="Freedman E."/>
            <person name="Gearin G."/>
            <person name="Gellesch M."/>
            <person name="Goldberg J."/>
            <person name="Griggs A."/>
            <person name="Gujja S."/>
            <person name="Heilman E."/>
            <person name="Heiman D."/>
            <person name="Howarth C."/>
            <person name="Larson L."/>
            <person name="Lui A."/>
            <person name="MacDonald P.J.P."/>
            <person name="Mehta T."/>
            <person name="Montmayeur A."/>
            <person name="Murphy C."/>
            <person name="Neiman D."/>
            <person name="Pearson M."/>
            <person name="Priest M."/>
            <person name="Roberts A."/>
            <person name="Saif S."/>
            <person name="Shea T."/>
            <person name="Shenoy N."/>
            <person name="Sisk P."/>
            <person name="Stolte C."/>
            <person name="Sykes S."/>
            <person name="White J."/>
            <person name="Yandava C."/>
            <person name="Nusbaum C."/>
            <person name="Birren B."/>
        </authorList>
    </citation>
    <scope>NUCLEOTIDE SEQUENCE [LARGE SCALE GENOMIC DNA]</scope>
    <source>
        <strain evidence="1 2">WAL-14163</strain>
    </source>
</reference>